<evidence type="ECO:0000313" key="2">
    <source>
        <dbReference type="EMBL" id="SUG69100.1"/>
    </source>
</evidence>
<feature type="domain" description="DUF1266" evidence="1">
    <location>
        <begin position="41"/>
        <end position="130"/>
    </location>
</feature>
<dbReference type="AlphaFoldDB" id="A0A379ULI5"/>
<protein>
    <submittedName>
        <fullName evidence="2">Uncharacterized protein ybeR</fullName>
    </submittedName>
</protein>
<proteinExistence type="predicted"/>
<evidence type="ECO:0000313" key="3">
    <source>
        <dbReference type="Proteomes" id="UP000255534"/>
    </source>
</evidence>
<dbReference type="EMBL" id="UGXK01000001">
    <property type="protein sequence ID" value="SUG69100.1"/>
    <property type="molecule type" value="Genomic_DNA"/>
</dbReference>
<dbReference type="Pfam" id="PF06889">
    <property type="entry name" value="DUF1266"/>
    <property type="match status" value="1"/>
</dbReference>
<dbReference type="InterPro" id="IPR009677">
    <property type="entry name" value="DUF1266"/>
</dbReference>
<evidence type="ECO:0000259" key="1">
    <source>
        <dbReference type="Pfam" id="PF06889"/>
    </source>
</evidence>
<reference evidence="2 3" key="1">
    <citation type="submission" date="2018-06" db="EMBL/GenBank/DDBJ databases">
        <authorList>
            <consortium name="Pathogen Informatics"/>
            <person name="Doyle S."/>
        </authorList>
    </citation>
    <scope>NUCLEOTIDE SEQUENCE [LARGE SCALE GENOMIC DNA]</scope>
    <source>
        <strain evidence="2 3">NCTC5798</strain>
    </source>
</reference>
<gene>
    <name evidence="2" type="primary">ybeU_1</name>
    <name evidence="2" type="ORF">NCTC5798_00148</name>
</gene>
<organism evidence="2 3">
    <name type="scientific">Salmonella enterica I</name>
    <dbReference type="NCBI Taxonomy" id="59201"/>
    <lineage>
        <taxon>Bacteria</taxon>
        <taxon>Pseudomonadati</taxon>
        <taxon>Pseudomonadota</taxon>
        <taxon>Gammaproteobacteria</taxon>
        <taxon>Enterobacterales</taxon>
        <taxon>Enterobacteriaceae</taxon>
        <taxon>Salmonella</taxon>
    </lineage>
</organism>
<dbReference type="Proteomes" id="UP000255534">
    <property type="component" value="Unassembled WGS sequence"/>
</dbReference>
<accession>A0A379ULI5</accession>
<name>A0A379ULI5_SALET</name>
<sequence length="130" mass="14878">MDKEEQYLLFALSTPMEVLYIGNEPSHTSPAMYTGIPAVDLSDSWGIDNREDLIQTIYRMTDDGHAADLAPFYIRWFTLSPRQWREFTVQFGEQGQIYARFVAETALCCGRGGIKAWDYVRMGFLCGWGC</sequence>